<organism evidence="1 2">
    <name type="scientific">Protopolystoma xenopodis</name>
    <dbReference type="NCBI Taxonomy" id="117903"/>
    <lineage>
        <taxon>Eukaryota</taxon>
        <taxon>Metazoa</taxon>
        <taxon>Spiralia</taxon>
        <taxon>Lophotrochozoa</taxon>
        <taxon>Platyhelminthes</taxon>
        <taxon>Monogenea</taxon>
        <taxon>Polyopisthocotylea</taxon>
        <taxon>Polystomatidea</taxon>
        <taxon>Polystomatidae</taxon>
        <taxon>Protopolystoma</taxon>
    </lineage>
</organism>
<sequence length="152" mass="16488">MARQTFTPRSVVVTESATLFCASSIPFAVRCCALLRLSAAGSLVQPPFHSFRSGPVWAKRNSPSTCGPTVGMSCCQQSIRAPCWLCVLQFFNSFLPDTPAQNADLSCPKAVNMPKIHTPSPSENPFHTRASRVDSYACLSVSTGILPERHSR</sequence>
<gene>
    <name evidence="1" type="ORF">PXEA_LOCUS17453</name>
</gene>
<accession>A0A3S5BH25</accession>
<evidence type="ECO:0000313" key="1">
    <source>
        <dbReference type="EMBL" id="VEL24013.1"/>
    </source>
</evidence>
<reference evidence="1" key="1">
    <citation type="submission" date="2018-11" db="EMBL/GenBank/DDBJ databases">
        <authorList>
            <consortium name="Pathogen Informatics"/>
        </authorList>
    </citation>
    <scope>NUCLEOTIDE SEQUENCE</scope>
</reference>
<protein>
    <submittedName>
        <fullName evidence="1">Uncharacterized protein</fullName>
    </submittedName>
</protein>
<name>A0A3S5BH25_9PLAT</name>
<keyword evidence="2" id="KW-1185">Reference proteome</keyword>
<dbReference type="EMBL" id="CAAALY010065328">
    <property type="protein sequence ID" value="VEL24013.1"/>
    <property type="molecule type" value="Genomic_DNA"/>
</dbReference>
<dbReference type="Proteomes" id="UP000784294">
    <property type="component" value="Unassembled WGS sequence"/>
</dbReference>
<evidence type="ECO:0000313" key="2">
    <source>
        <dbReference type="Proteomes" id="UP000784294"/>
    </source>
</evidence>
<dbReference type="AlphaFoldDB" id="A0A3S5BH25"/>
<comment type="caution">
    <text evidence="1">The sequence shown here is derived from an EMBL/GenBank/DDBJ whole genome shotgun (WGS) entry which is preliminary data.</text>
</comment>
<proteinExistence type="predicted"/>